<dbReference type="InterPro" id="IPR007145">
    <property type="entry name" value="MAP65_Ase1_PRC1"/>
</dbReference>
<dbReference type="Proteomes" id="UP000094801">
    <property type="component" value="Unassembled WGS sequence"/>
</dbReference>
<sequence length="924" mass="106410">MDNNDQLPSTHKREMRVKNQQQAEESLLTNLSPDQIQSILSIIKKNEQESVSHESLKTGVKRDEEPNTVDQQNAEIEENNLILDETAQHDIQTQNIINTLNNLRNKSLVIGDSKSRLRNWLHSINSMLASQHKELLDNQNHLENEFTKSLATLSKVFNILRHYQAEMNEDLLLSFKIQKILNDYRYGTFTKLVSYCNEEYTMTKLNNEIESDIIKLRPVLLEKVFKISSKLNEFYNYLEKIDSYSNPDFLNEIPTREETTKFLNVKELEDIKEIMLTKFNKTSPSFLKKIETEVSQVKLILQNRIQEVKDVINSITSLSESLEMEVSNVPEIKTDDDIVSKIGLKTHCLNEMNKVLESLKKVESERQQKLDIQLKRTEELWEILRPNDNSIQRFLKINKNLKLSSLENFDALLIQLEDEKKVNMSKFIQSCRSRIEGYWDILMYDEQERNSFDAFFETDLANFDENLLELHNLEINKLRQEIETVKPLLELIASLNQLLNEKHQLDEASKDPKRLLKSNSFNILEMERKQRNRVNRLLPSTIERLKEQLKYYENIKGKVFKVDGRPYSERLEGYESEFTRLKSVRKITSQRVSQQPATRPSSSSTQRRNQRIAPKLPTSALRSSRSTVPPSSNRNSNNGSIIRRYNPDEVGNPFDSKDSSPIRRPNTTGATLLRQPSIMEESLQSLRKVDPPIFRKRAYQPSIQGLSDNNERSTNGFLTGGTISKTPIVIMGGSPMRQSKYQRTELPSQNHTALVSPARKASDTKIPTFTPRSNTHALRTKPELRLNSNSPDRSKPTVSPPSLKKKNPSIAGLSNPLDLKFTLDSLQGPLVPLSLNSHSNGNDMMSLSPKLSQLKKPIVYNQSKVSPVAVEELSDSMIDYNEDTENKENSRIINYLDTTEMKLKNDNFLTNSLRDTQIRHSTGS</sequence>
<keyword evidence="4" id="KW-1185">Reference proteome</keyword>
<accession>A0A1E4SYF7</accession>
<dbReference type="GO" id="GO:0008017">
    <property type="term" value="F:microtubule binding"/>
    <property type="evidence" value="ECO:0007669"/>
    <property type="project" value="InterPro"/>
</dbReference>
<dbReference type="GO" id="GO:0005737">
    <property type="term" value="C:cytoplasm"/>
    <property type="evidence" value="ECO:0007669"/>
    <property type="project" value="TreeGrafter"/>
</dbReference>
<feature type="coiled-coil region" evidence="1">
    <location>
        <begin position="461"/>
        <end position="508"/>
    </location>
</feature>
<keyword evidence="1" id="KW-0175">Coiled coil</keyword>
<feature type="region of interest" description="Disordered" evidence="2">
    <location>
        <begin position="748"/>
        <end position="811"/>
    </location>
</feature>
<feature type="region of interest" description="Disordered" evidence="2">
    <location>
        <begin position="585"/>
        <end position="678"/>
    </location>
</feature>
<reference evidence="4" key="1">
    <citation type="submission" date="2016-04" db="EMBL/GenBank/DDBJ databases">
        <title>Comparative genomics of biotechnologically important yeasts.</title>
        <authorList>
            <consortium name="DOE Joint Genome Institute"/>
            <person name="Riley R."/>
            <person name="Haridas S."/>
            <person name="Wolfe K.H."/>
            <person name="Lopes M.R."/>
            <person name="Hittinger C.T."/>
            <person name="Goker M."/>
            <person name="Salamov A."/>
            <person name="Wisecaver J."/>
            <person name="Long T.M."/>
            <person name="Aerts A.L."/>
            <person name="Barry K."/>
            <person name="Choi C."/>
            <person name="Clum A."/>
            <person name="Coughlan A.Y."/>
            <person name="Deshpande S."/>
            <person name="Douglass A.P."/>
            <person name="Hanson S.J."/>
            <person name="Klenk H.-P."/>
            <person name="Labutti K."/>
            <person name="Lapidus A."/>
            <person name="Lindquist E."/>
            <person name="Lipzen A."/>
            <person name="Meier-Kolthoff J.P."/>
            <person name="Ohm R.A."/>
            <person name="Otillar R.P."/>
            <person name="Pangilinan J."/>
            <person name="Peng Y."/>
            <person name="Rokas A."/>
            <person name="Rosa C.A."/>
            <person name="Scheuner C."/>
            <person name="Sibirny A.A."/>
            <person name="Slot J.C."/>
            <person name="Stielow J.B."/>
            <person name="Sun H."/>
            <person name="Kurtzman C.P."/>
            <person name="Blackwell M."/>
            <person name="Grigoriev I.V."/>
            <person name="Jeffries T.W."/>
        </authorList>
    </citation>
    <scope>NUCLEOTIDE SEQUENCE [LARGE SCALE GENOMIC DNA]</scope>
    <source>
        <strain evidence="4">NRRL YB-2248</strain>
    </source>
</reference>
<gene>
    <name evidence="3" type="ORF">CANARDRAFT_23923</name>
</gene>
<feature type="compositionally biased region" description="Low complexity" evidence="2">
    <location>
        <begin position="622"/>
        <end position="644"/>
    </location>
</feature>
<name>A0A1E4SYF7_9ASCO</name>
<dbReference type="Gene3D" id="1.20.58.1520">
    <property type="match status" value="1"/>
</dbReference>
<feature type="region of interest" description="Disordered" evidence="2">
    <location>
        <begin position="1"/>
        <end position="25"/>
    </location>
</feature>
<dbReference type="AlphaFoldDB" id="A0A1E4SYF7"/>
<dbReference type="PANTHER" id="PTHR19321">
    <property type="entry name" value="PROTEIN REGULATOR OF CYTOKINESIS 1 PRC1-RELATED"/>
    <property type="match status" value="1"/>
</dbReference>
<dbReference type="GO" id="GO:0051256">
    <property type="term" value="P:mitotic spindle midzone assembly"/>
    <property type="evidence" value="ECO:0007669"/>
    <property type="project" value="TreeGrafter"/>
</dbReference>
<dbReference type="EMBL" id="KV453856">
    <property type="protein sequence ID" value="ODV84520.1"/>
    <property type="molecule type" value="Genomic_DNA"/>
</dbReference>
<evidence type="ECO:0000256" key="2">
    <source>
        <dbReference type="SAM" id="MobiDB-lite"/>
    </source>
</evidence>
<dbReference type="OrthoDB" id="642895at2759"/>
<dbReference type="PANTHER" id="PTHR19321:SF41">
    <property type="entry name" value="FASCETTO-RELATED"/>
    <property type="match status" value="1"/>
</dbReference>
<feature type="compositionally biased region" description="Polar residues" evidence="2">
    <location>
        <begin position="765"/>
        <end position="777"/>
    </location>
</feature>
<dbReference type="STRING" id="983967.A0A1E4SYF7"/>
<organism evidence="3 4">
    <name type="scientific">[Candida] arabinofermentans NRRL YB-2248</name>
    <dbReference type="NCBI Taxonomy" id="983967"/>
    <lineage>
        <taxon>Eukaryota</taxon>
        <taxon>Fungi</taxon>
        <taxon>Dikarya</taxon>
        <taxon>Ascomycota</taxon>
        <taxon>Saccharomycotina</taxon>
        <taxon>Pichiomycetes</taxon>
        <taxon>Pichiales</taxon>
        <taxon>Pichiaceae</taxon>
        <taxon>Ogataea</taxon>
        <taxon>Ogataea/Candida clade</taxon>
    </lineage>
</organism>
<feature type="region of interest" description="Disordered" evidence="2">
    <location>
        <begin position="47"/>
        <end position="67"/>
    </location>
</feature>
<feature type="compositionally biased region" description="Basic and acidic residues" evidence="2">
    <location>
        <begin position="47"/>
        <end position="65"/>
    </location>
</feature>
<dbReference type="GO" id="GO:1990023">
    <property type="term" value="C:mitotic spindle midzone"/>
    <property type="evidence" value="ECO:0007669"/>
    <property type="project" value="TreeGrafter"/>
</dbReference>
<proteinExistence type="predicted"/>
<evidence type="ECO:0000313" key="4">
    <source>
        <dbReference type="Proteomes" id="UP000094801"/>
    </source>
</evidence>
<evidence type="ECO:0000313" key="3">
    <source>
        <dbReference type="EMBL" id="ODV84520.1"/>
    </source>
</evidence>
<evidence type="ECO:0000256" key="1">
    <source>
        <dbReference type="SAM" id="Coils"/>
    </source>
</evidence>
<dbReference type="Pfam" id="PF03999">
    <property type="entry name" value="MAP65_ASE1"/>
    <property type="match status" value="1"/>
</dbReference>
<feature type="compositionally biased region" description="Polar residues" evidence="2">
    <location>
        <begin position="586"/>
        <end position="607"/>
    </location>
</feature>
<protein>
    <recommendedName>
        <fullName evidence="5">Anaphase spindle elongation protein</fullName>
    </recommendedName>
</protein>
<evidence type="ECO:0008006" key="5">
    <source>
        <dbReference type="Google" id="ProtNLM"/>
    </source>
</evidence>